<dbReference type="InterPro" id="IPR032843">
    <property type="entry name" value="Jiv"/>
</dbReference>
<feature type="region of interest" description="Disordered" evidence="1">
    <location>
        <begin position="114"/>
        <end position="148"/>
    </location>
</feature>
<accession>A0AAV6WSK2</accession>
<feature type="compositionally biased region" description="Polar residues" evidence="1">
    <location>
        <begin position="54"/>
        <end position="65"/>
    </location>
</feature>
<reference evidence="4" key="1">
    <citation type="submission" date="2019-10" db="EMBL/GenBank/DDBJ databases">
        <authorList>
            <person name="Zhang R."/>
            <person name="Pan Y."/>
            <person name="Wang J."/>
            <person name="Ma R."/>
            <person name="Yu S."/>
        </authorList>
    </citation>
    <scope>NUCLEOTIDE SEQUENCE</scope>
    <source>
        <strain evidence="4">LA-IB0</strain>
        <tissue evidence="4">Leaf</tissue>
    </source>
</reference>
<dbReference type="Proteomes" id="UP000826271">
    <property type="component" value="Unassembled WGS sequence"/>
</dbReference>
<dbReference type="PROSITE" id="PS50076">
    <property type="entry name" value="DNAJ_2"/>
    <property type="match status" value="1"/>
</dbReference>
<feature type="transmembrane region" description="Helical" evidence="2">
    <location>
        <begin position="211"/>
        <end position="230"/>
    </location>
</feature>
<sequence length="733" mass="81752">MARKGNQQKNGLAQNSPNHKKGISDHGPEPLTTKDGCNLNDEKVDLGEKLPNGSHITSSTKSTNGIDHVKEGKKNKRRSKKSQGKERKGMDEAVAEETVLCNDNTELDKDSIPIAETSNIRDGNDGPANTSDNLDNMTNSGNLPLDREDGLENVEFPETLVFKYMRTAAISVAKASAEWVEKYKPTFVTMKNNALEARDSIRMKIQRAQPIMFRWIKQIGNIMLLLFMVWLDCTVRGIDSFLRMGTTSFFAIVWCSVLSVIAMAGITKFLIVLALAVGVGLFLGFMLAVVLTGITGVIFLWFYGSFWTTGLIILLGGLTFIMSHDRIALFITSAYSIYCAWNYVGWLGLVLCLNLSFISSDALLFFMRNMINEQRMPNSSAEQKAGFQGQPSFFPNESVHASSSETGGPSLRADRSSGVPSTSGSDSEITSEDEVVRLLNCTDHYAALGLSRFENIDASVIKKEYRKKAMLVHPDKNMGNEKAAEAFKKLQNAYEILLDSFKRKEYDDELRREELLNYFRKFQNGSQENRGHGLFKSSFARSEADGEDPLESRRIACKKCGFFHVWVYTKKLKSRARWCQECKDFHQAKDGDGWVEQSSKPFFFGILQQVEAPSAYVCADGKVYNATEWYICQGMRCPTNTHKPSFHVNASVVSKNGHPKGSSSGQRGAPNMEETMTEEEFFEWLQNAMQNGTFENFPGSTSESPSGFNPKSGGVNNSSSGGSKRKKKGKKQW</sequence>
<feature type="region of interest" description="Disordered" evidence="1">
    <location>
        <begin position="397"/>
        <end position="429"/>
    </location>
</feature>
<feature type="transmembrane region" description="Helical" evidence="2">
    <location>
        <begin position="300"/>
        <end position="322"/>
    </location>
</feature>
<keyword evidence="2" id="KW-1133">Transmembrane helix</keyword>
<dbReference type="Pfam" id="PF00226">
    <property type="entry name" value="DnaJ"/>
    <property type="match status" value="1"/>
</dbReference>
<dbReference type="Gene3D" id="1.10.287.110">
    <property type="entry name" value="DnaJ domain"/>
    <property type="match status" value="1"/>
</dbReference>
<evidence type="ECO:0000313" key="4">
    <source>
        <dbReference type="EMBL" id="KAG8370562.1"/>
    </source>
</evidence>
<feature type="compositionally biased region" description="Polar residues" evidence="1">
    <location>
        <begin position="397"/>
        <end position="407"/>
    </location>
</feature>
<feature type="compositionally biased region" description="Basic residues" evidence="1">
    <location>
        <begin position="723"/>
        <end position="733"/>
    </location>
</feature>
<feature type="transmembrane region" description="Helical" evidence="2">
    <location>
        <begin position="269"/>
        <end position="294"/>
    </location>
</feature>
<dbReference type="SUPFAM" id="SSF46565">
    <property type="entry name" value="Chaperone J-domain"/>
    <property type="match status" value="1"/>
</dbReference>
<comment type="caution">
    <text evidence="4">The sequence shown here is derived from an EMBL/GenBank/DDBJ whole genome shotgun (WGS) entry which is preliminary data.</text>
</comment>
<evidence type="ECO:0000256" key="2">
    <source>
        <dbReference type="SAM" id="Phobius"/>
    </source>
</evidence>
<dbReference type="InterPro" id="IPR036869">
    <property type="entry name" value="J_dom_sf"/>
</dbReference>
<protein>
    <recommendedName>
        <fullName evidence="3">J domain-containing protein</fullName>
    </recommendedName>
</protein>
<name>A0AAV6WSK2_9LAMI</name>
<keyword evidence="5" id="KW-1185">Reference proteome</keyword>
<keyword evidence="2" id="KW-0472">Membrane</keyword>
<feature type="compositionally biased region" description="Polar residues" evidence="1">
    <location>
        <begin position="692"/>
        <end position="709"/>
    </location>
</feature>
<feature type="transmembrane region" description="Helical" evidence="2">
    <location>
        <begin position="242"/>
        <end position="262"/>
    </location>
</feature>
<organism evidence="4 5">
    <name type="scientific">Buddleja alternifolia</name>
    <dbReference type="NCBI Taxonomy" id="168488"/>
    <lineage>
        <taxon>Eukaryota</taxon>
        <taxon>Viridiplantae</taxon>
        <taxon>Streptophyta</taxon>
        <taxon>Embryophyta</taxon>
        <taxon>Tracheophyta</taxon>
        <taxon>Spermatophyta</taxon>
        <taxon>Magnoliopsida</taxon>
        <taxon>eudicotyledons</taxon>
        <taxon>Gunneridae</taxon>
        <taxon>Pentapetalae</taxon>
        <taxon>asterids</taxon>
        <taxon>lamiids</taxon>
        <taxon>Lamiales</taxon>
        <taxon>Scrophulariaceae</taxon>
        <taxon>Buddlejeae</taxon>
        <taxon>Buddleja</taxon>
    </lineage>
</organism>
<feature type="domain" description="J" evidence="3">
    <location>
        <begin position="443"/>
        <end position="510"/>
    </location>
</feature>
<dbReference type="EMBL" id="WHWC01000014">
    <property type="protein sequence ID" value="KAG8370562.1"/>
    <property type="molecule type" value="Genomic_DNA"/>
</dbReference>
<dbReference type="PANTHER" id="PTHR45270">
    <property type="entry name" value="OS03G0832900 PROTEIN"/>
    <property type="match status" value="1"/>
</dbReference>
<dbReference type="PRINTS" id="PR00625">
    <property type="entry name" value="JDOMAIN"/>
</dbReference>
<feature type="region of interest" description="Disordered" evidence="1">
    <location>
        <begin position="651"/>
        <end position="676"/>
    </location>
</feature>
<evidence type="ECO:0000313" key="5">
    <source>
        <dbReference type="Proteomes" id="UP000826271"/>
    </source>
</evidence>
<dbReference type="SMART" id="SM00271">
    <property type="entry name" value="DnaJ"/>
    <property type="match status" value="1"/>
</dbReference>
<dbReference type="PROSITE" id="PS00636">
    <property type="entry name" value="DNAJ_1"/>
    <property type="match status" value="1"/>
</dbReference>
<evidence type="ECO:0000259" key="3">
    <source>
        <dbReference type="PROSITE" id="PS50076"/>
    </source>
</evidence>
<feature type="compositionally biased region" description="Polar residues" evidence="1">
    <location>
        <begin position="1"/>
        <end position="17"/>
    </location>
</feature>
<dbReference type="InterPro" id="IPR001623">
    <property type="entry name" value="DnaJ_domain"/>
</dbReference>
<feature type="transmembrane region" description="Helical" evidence="2">
    <location>
        <begin position="343"/>
        <end position="367"/>
    </location>
</feature>
<dbReference type="InterPro" id="IPR018253">
    <property type="entry name" value="DnaJ_domain_CS"/>
</dbReference>
<dbReference type="Pfam" id="PF14901">
    <property type="entry name" value="Jiv90"/>
    <property type="match status" value="1"/>
</dbReference>
<dbReference type="PANTHER" id="PTHR45270:SF4">
    <property type="entry name" value="CHAPERONE DNAJ-DOMAIN SUPERFAMILY PROTEIN"/>
    <property type="match status" value="1"/>
</dbReference>
<evidence type="ECO:0000256" key="1">
    <source>
        <dbReference type="SAM" id="MobiDB-lite"/>
    </source>
</evidence>
<gene>
    <name evidence="4" type="ORF">BUALT_Bualt14G0130000</name>
</gene>
<feature type="compositionally biased region" description="Low complexity" evidence="1">
    <location>
        <begin position="711"/>
        <end position="722"/>
    </location>
</feature>
<keyword evidence="2" id="KW-0812">Transmembrane</keyword>
<dbReference type="AlphaFoldDB" id="A0AAV6WSK2"/>
<feature type="compositionally biased region" description="Low complexity" evidence="1">
    <location>
        <begin position="416"/>
        <end position="427"/>
    </location>
</feature>
<feature type="compositionally biased region" description="Basic residues" evidence="1">
    <location>
        <begin position="73"/>
        <end position="82"/>
    </location>
</feature>
<feature type="compositionally biased region" description="Polar residues" evidence="1">
    <location>
        <begin position="116"/>
        <end position="142"/>
    </location>
</feature>
<feature type="region of interest" description="Disordered" evidence="1">
    <location>
        <begin position="692"/>
        <end position="733"/>
    </location>
</feature>
<dbReference type="CDD" id="cd06257">
    <property type="entry name" value="DnaJ"/>
    <property type="match status" value="1"/>
</dbReference>
<proteinExistence type="predicted"/>
<feature type="region of interest" description="Disordered" evidence="1">
    <location>
        <begin position="1"/>
        <end position="93"/>
    </location>
</feature>